<keyword evidence="1" id="KW-1185">Reference proteome</keyword>
<organism evidence="1 2">
    <name type="scientific">Sitophilus oryzae</name>
    <name type="common">Rice weevil</name>
    <name type="synonym">Curculio oryzae</name>
    <dbReference type="NCBI Taxonomy" id="7048"/>
    <lineage>
        <taxon>Eukaryota</taxon>
        <taxon>Metazoa</taxon>
        <taxon>Ecdysozoa</taxon>
        <taxon>Arthropoda</taxon>
        <taxon>Hexapoda</taxon>
        <taxon>Insecta</taxon>
        <taxon>Pterygota</taxon>
        <taxon>Neoptera</taxon>
        <taxon>Endopterygota</taxon>
        <taxon>Coleoptera</taxon>
        <taxon>Polyphaga</taxon>
        <taxon>Cucujiformia</taxon>
        <taxon>Curculionidae</taxon>
        <taxon>Dryophthorinae</taxon>
        <taxon>Sitophilus</taxon>
    </lineage>
</organism>
<gene>
    <name evidence="2" type="primary">LOC115890437</name>
</gene>
<accession>A0A6J2YT83</accession>
<dbReference type="GeneID" id="115890437"/>
<dbReference type="RefSeq" id="XP_030766522.1">
    <property type="nucleotide sequence ID" value="XM_030910662.1"/>
</dbReference>
<dbReference type="InParanoid" id="A0A6J2YT83"/>
<evidence type="ECO:0000313" key="2">
    <source>
        <dbReference type="RefSeq" id="XP_030766522.1"/>
    </source>
</evidence>
<protein>
    <submittedName>
        <fullName evidence="2">Uncharacterized protein LOC115890437</fullName>
    </submittedName>
</protein>
<name>A0A6J2YT83_SITOR</name>
<dbReference type="KEGG" id="soy:115890437"/>
<sequence>MENSPLRKKPKMASSAEEVNNELRILNNIYLNTPNIIEQLHSIEFEAWKECLERVEFKLPETSNLEIPDVDKVIKKYETDLKELNGKVKNMCDHIQILNILKKKQKCKISQLVDGI</sequence>
<reference evidence="2" key="1">
    <citation type="submission" date="2025-08" db="UniProtKB">
        <authorList>
            <consortium name="RefSeq"/>
        </authorList>
    </citation>
    <scope>IDENTIFICATION</scope>
    <source>
        <tissue evidence="2">Gonads</tissue>
    </source>
</reference>
<proteinExistence type="predicted"/>
<evidence type="ECO:0000313" key="1">
    <source>
        <dbReference type="Proteomes" id="UP000504635"/>
    </source>
</evidence>
<dbReference type="Proteomes" id="UP000504635">
    <property type="component" value="Unplaced"/>
</dbReference>
<dbReference type="AlphaFoldDB" id="A0A6J2YT83"/>